<keyword evidence="3 6" id="KW-1133">Transmembrane helix</keyword>
<protein>
    <recommendedName>
        <fullName evidence="7">Sugar phosphate transporter domain-containing protein</fullName>
    </recommendedName>
</protein>
<keyword evidence="9" id="KW-1185">Reference proteome</keyword>
<dbReference type="OrthoDB" id="417037at2759"/>
<comment type="subcellular location">
    <subcellularLocation>
        <location evidence="1">Membrane</location>
        <topology evidence="1">Multi-pass membrane protein</topology>
    </subcellularLocation>
</comment>
<feature type="transmembrane region" description="Helical" evidence="6">
    <location>
        <begin position="267"/>
        <end position="289"/>
    </location>
</feature>
<feature type="transmembrane region" description="Helical" evidence="6">
    <location>
        <begin position="72"/>
        <end position="93"/>
    </location>
</feature>
<feature type="transmembrane region" description="Helical" evidence="6">
    <location>
        <begin position="227"/>
        <end position="247"/>
    </location>
</feature>
<dbReference type="InterPro" id="IPR050186">
    <property type="entry name" value="TPT_transporter"/>
</dbReference>
<sequence>MAVIDSRPRGENGNVKVLDCSPPSGFKQSGLTPGGGGPPPSLLQRLVACLQYGFVSVAITLFNRAVFSVYHFNYPSTVTLVQILVSLVFMYGLRAAGKMEFGALDRRSARKVEWLFAWRSAAPLAFFWWLYVVSGVTALRYLNVPIVIRRSTTLLVVAGEYWMFAKRPTRRSLAALLLMVGGAVVAGMTDLTFSLPGYTWVSICVASTAAYLLLIRKLQESTGMNQSTLLLYNNVLALPLMAAFMLLATNEAAEVVRYPQLWEPHFLLFLLFSCSQAFLLNLCIFRCTIINSPLATNVTGQMKDILTTALGMYSALNVAGIALGLVGSITYSAVSYAESRAAKGPKARESPPSSMLPPRSSGGRSTSIEVGAQERAGLLSGLPNGDAAGLK</sequence>
<evidence type="ECO:0000313" key="9">
    <source>
        <dbReference type="Proteomes" id="UP000008141"/>
    </source>
</evidence>
<dbReference type="PANTHER" id="PTHR11132">
    <property type="entry name" value="SOLUTE CARRIER FAMILY 35"/>
    <property type="match status" value="1"/>
</dbReference>
<dbReference type="KEGG" id="cvr:CHLNCDRAFT_138818"/>
<evidence type="ECO:0000256" key="5">
    <source>
        <dbReference type="SAM" id="MobiDB-lite"/>
    </source>
</evidence>
<dbReference type="InterPro" id="IPR004853">
    <property type="entry name" value="Sugar_P_trans_dom"/>
</dbReference>
<organism evidence="9">
    <name type="scientific">Chlorella variabilis</name>
    <name type="common">Green alga</name>
    <dbReference type="NCBI Taxonomy" id="554065"/>
    <lineage>
        <taxon>Eukaryota</taxon>
        <taxon>Viridiplantae</taxon>
        <taxon>Chlorophyta</taxon>
        <taxon>core chlorophytes</taxon>
        <taxon>Trebouxiophyceae</taxon>
        <taxon>Chlorellales</taxon>
        <taxon>Chlorellaceae</taxon>
        <taxon>Chlorella clade</taxon>
        <taxon>Chlorella</taxon>
    </lineage>
</organism>
<accession>E1ZNU0</accession>
<evidence type="ECO:0000256" key="2">
    <source>
        <dbReference type="ARBA" id="ARBA00022692"/>
    </source>
</evidence>
<feature type="transmembrane region" description="Helical" evidence="6">
    <location>
        <begin position="46"/>
        <end position="66"/>
    </location>
</feature>
<reference evidence="8 9" key="1">
    <citation type="journal article" date="2010" name="Plant Cell">
        <title>The Chlorella variabilis NC64A genome reveals adaptation to photosymbiosis, coevolution with viruses, and cryptic sex.</title>
        <authorList>
            <person name="Blanc G."/>
            <person name="Duncan G."/>
            <person name="Agarkova I."/>
            <person name="Borodovsky M."/>
            <person name="Gurnon J."/>
            <person name="Kuo A."/>
            <person name="Lindquist E."/>
            <person name="Lucas S."/>
            <person name="Pangilinan J."/>
            <person name="Polle J."/>
            <person name="Salamov A."/>
            <person name="Terry A."/>
            <person name="Yamada T."/>
            <person name="Dunigan D.D."/>
            <person name="Grigoriev I.V."/>
            <person name="Claverie J.M."/>
            <person name="Van Etten J.L."/>
        </authorList>
    </citation>
    <scope>NUCLEOTIDE SEQUENCE [LARGE SCALE GENOMIC DNA]</scope>
    <source>
        <strain evidence="8 9">NC64A</strain>
    </source>
</reference>
<dbReference type="GeneID" id="17351800"/>
<evidence type="ECO:0000256" key="1">
    <source>
        <dbReference type="ARBA" id="ARBA00004141"/>
    </source>
</evidence>
<proteinExistence type="predicted"/>
<dbReference type="AlphaFoldDB" id="E1ZNU0"/>
<keyword evidence="2 6" id="KW-0812">Transmembrane</keyword>
<dbReference type="Proteomes" id="UP000008141">
    <property type="component" value="Unassembled WGS sequence"/>
</dbReference>
<feature type="transmembrane region" description="Helical" evidence="6">
    <location>
        <begin position="197"/>
        <end position="215"/>
    </location>
</feature>
<evidence type="ECO:0000256" key="6">
    <source>
        <dbReference type="SAM" id="Phobius"/>
    </source>
</evidence>
<dbReference type="FunCoup" id="E1ZNU0">
    <property type="interactions" value="526"/>
</dbReference>
<dbReference type="eggNOG" id="KOG1444">
    <property type="taxonomic scope" value="Eukaryota"/>
</dbReference>
<evidence type="ECO:0000256" key="4">
    <source>
        <dbReference type="ARBA" id="ARBA00023136"/>
    </source>
</evidence>
<dbReference type="InParanoid" id="E1ZNU0"/>
<dbReference type="GO" id="GO:0016020">
    <property type="term" value="C:membrane"/>
    <property type="evidence" value="ECO:0007669"/>
    <property type="project" value="UniProtKB-SubCell"/>
</dbReference>
<feature type="domain" description="Sugar phosphate transporter" evidence="7">
    <location>
        <begin position="48"/>
        <end position="332"/>
    </location>
</feature>
<dbReference type="OMA" id="YLCTQLN"/>
<evidence type="ECO:0000256" key="3">
    <source>
        <dbReference type="ARBA" id="ARBA00022989"/>
    </source>
</evidence>
<dbReference type="RefSeq" id="XP_005844482.1">
    <property type="nucleotide sequence ID" value="XM_005844420.1"/>
</dbReference>
<evidence type="ECO:0000259" key="7">
    <source>
        <dbReference type="Pfam" id="PF03151"/>
    </source>
</evidence>
<feature type="transmembrane region" description="Helical" evidence="6">
    <location>
        <begin position="310"/>
        <end position="334"/>
    </location>
</feature>
<gene>
    <name evidence="8" type="ORF">CHLNCDRAFT_138818</name>
</gene>
<dbReference type="EMBL" id="GL433856">
    <property type="protein sequence ID" value="EFN52380.1"/>
    <property type="molecule type" value="Genomic_DNA"/>
</dbReference>
<feature type="transmembrane region" description="Helical" evidence="6">
    <location>
        <begin position="172"/>
        <end position="191"/>
    </location>
</feature>
<feature type="compositionally biased region" description="Low complexity" evidence="5">
    <location>
        <begin position="350"/>
        <end position="365"/>
    </location>
</feature>
<evidence type="ECO:0000313" key="8">
    <source>
        <dbReference type="EMBL" id="EFN52380.1"/>
    </source>
</evidence>
<name>E1ZNU0_CHLVA</name>
<feature type="region of interest" description="Disordered" evidence="5">
    <location>
        <begin position="342"/>
        <end position="367"/>
    </location>
</feature>
<dbReference type="Pfam" id="PF03151">
    <property type="entry name" value="TPT"/>
    <property type="match status" value="1"/>
</dbReference>
<keyword evidence="4 6" id="KW-0472">Membrane</keyword>